<dbReference type="InterPro" id="IPR001610">
    <property type="entry name" value="PAC"/>
</dbReference>
<evidence type="ECO:0000256" key="3">
    <source>
        <dbReference type="ARBA" id="ARBA00022553"/>
    </source>
</evidence>
<dbReference type="SMART" id="SM00065">
    <property type="entry name" value="GAF"/>
    <property type="match status" value="1"/>
</dbReference>
<dbReference type="NCBIfam" id="TIGR00229">
    <property type="entry name" value="sensory_box"/>
    <property type="match status" value="1"/>
</dbReference>
<keyword evidence="9" id="KW-1185">Reference proteome</keyword>
<dbReference type="PRINTS" id="PR00344">
    <property type="entry name" value="BCTRLSENSOR"/>
</dbReference>
<dbReference type="EMBL" id="CP066775">
    <property type="protein sequence ID" value="QQL49378.1"/>
    <property type="molecule type" value="Genomic_DNA"/>
</dbReference>
<dbReference type="EC" id="2.7.13.3" evidence="2"/>
<dbReference type="Gene3D" id="1.10.287.130">
    <property type="match status" value="1"/>
</dbReference>
<dbReference type="SUPFAM" id="SSF55785">
    <property type="entry name" value="PYP-like sensor domain (PAS domain)"/>
    <property type="match status" value="1"/>
</dbReference>
<dbReference type="Gene3D" id="3.30.565.10">
    <property type="entry name" value="Histidine kinase-like ATPase, C-terminal domain"/>
    <property type="match status" value="1"/>
</dbReference>
<dbReference type="Pfam" id="PF01590">
    <property type="entry name" value="GAF"/>
    <property type="match status" value="1"/>
</dbReference>
<dbReference type="InterPro" id="IPR003018">
    <property type="entry name" value="GAF"/>
</dbReference>
<evidence type="ECO:0000256" key="2">
    <source>
        <dbReference type="ARBA" id="ARBA00012438"/>
    </source>
</evidence>
<accession>A0A6I4HY17</accession>
<dbReference type="PROSITE" id="PS50112">
    <property type="entry name" value="PAS"/>
    <property type="match status" value="1"/>
</dbReference>
<dbReference type="InterPro" id="IPR029016">
    <property type="entry name" value="GAF-like_dom_sf"/>
</dbReference>
<dbReference type="SMART" id="SM00086">
    <property type="entry name" value="PAC"/>
    <property type="match status" value="1"/>
</dbReference>
<dbReference type="Gene3D" id="3.30.450.20">
    <property type="entry name" value="PAS domain"/>
    <property type="match status" value="1"/>
</dbReference>
<dbReference type="PROSITE" id="PS50113">
    <property type="entry name" value="PAC"/>
    <property type="match status" value="1"/>
</dbReference>
<dbReference type="SUPFAM" id="SSF47384">
    <property type="entry name" value="Homodimeric domain of signal transducing histidine kinase"/>
    <property type="match status" value="1"/>
</dbReference>
<protein>
    <recommendedName>
        <fullName evidence="2">histidine kinase</fullName>
        <ecNumber evidence="2">2.7.13.3</ecNumber>
    </recommendedName>
</protein>
<dbReference type="InterPro" id="IPR036097">
    <property type="entry name" value="HisK_dim/P_sf"/>
</dbReference>
<dbReference type="PANTHER" id="PTHR45453">
    <property type="entry name" value="PHOSPHATE REGULON SENSOR PROTEIN PHOR"/>
    <property type="match status" value="1"/>
</dbReference>
<evidence type="ECO:0000256" key="7">
    <source>
        <dbReference type="ARBA" id="ARBA00023136"/>
    </source>
</evidence>
<dbReference type="CDD" id="cd00082">
    <property type="entry name" value="HisKA"/>
    <property type="match status" value="1"/>
</dbReference>
<dbReference type="InterPro" id="IPR005467">
    <property type="entry name" value="His_kinase_dom"/>
</dbReference>
<dbReference type="GO" id="GO:0016036">
    <property type="term" value="P:cellular response to phosphate starvation"/>
    <property type="evidence" value="ECO:0007669"/>
    <property type="project" value="TreeGrafter"/>
</dbReference>
<dbReference type="SMART" id="SM00388">
    <property type="entry name" value="HisKA"/>
    <property type="match status" value="1"/>
</dbReference>
<dbReference type="InterPro" id="IPR013655">
    <property type="entry name" value="PAS_fold_3"/>
</dbReference>
<keyword evidence="4" id="KW-0808">Transferase</keyword>
<dbReference type="SUPFAM" id="SSF55781">
    <property type="entry name" value="GAF domain-like"/>
    <property type="match status" value="1"/>
</dbReference>
<dbReference type="InterPro" id="IPR050351">
    <property type="entry name" value="BphY/WalK/GraS-like"/>
</dbReference>
<dbReference type="FunFam" id="3.30.565.10:FF:000006">
    <property type="entry name" value="Sensor histidine kinase WalK"/>
    <property type="match status" value="1"/>
</dbReference>
<dbReference type="InterPro" id="IPR036890">
    <property type="entry name" value="HATPase_C_sf"/>
</dbReference>
<dbReference type="Proteomes" id="UP000429232">
    <property type="component" value="Chromosome"/>
</dbReference>
<dbReference type="GO" id="GO:0005886">
    <property type="term" value="C:plasma membrane"/>
    <property type="evidence" value="ECO:0007669"/>
    <property type="project" value="TreeGrafter"/>
</dbReference>
<proteinExistence type="predicted"/>
<evidence type="ECO:0000313" key="8">
    <source>
        <dbReference type="EMBL" id="QQL49378.1"/>
    </source>
</evidence>
<dbReference type="InterPro" id="IPR003661">
    <property type="entry name" value="HisK_dim/P_dom"/>
</dbReference>
<dbReference type="CDD" id="cd00130">
    <property type="entry name" value="PAS"/>
    <property type="match status" value="1"/>
</dbReference>
<keyword evidence="5" id="KW-0418">Kinase</keyword>
<dbReference type="RefSeq" id="WP_157524495.1">
    <property type="nucleotide sequence ID" value="NZ_CP066775.1"/>
</dbReference>
<dbReference type="InterPro" id="IPR035965">
    <property type="entry name" value="PAS-like_dom_sf"/>
</dbReference>
<evidence type="ECO:0000256" key="4">
    <source>
        <dbReference type="ARBA" id="ARBA00022679"/>
    </source>
</evidence>
<dbReference type="Pfam" id="PF00512">
    <property type="entry name" value="HisKA"/>
    <property type="match status" value="1"/>
</dbReference>
<dbReference type="GO" id="GO:0000155">
    <property type="term" value="F:phosphorelay sensor kinase activity"/>
    <property type="evidence" value="ECO:0007669"/>
    <property type="project" value="InterPro"/>
</dbReference>
<dbReference type="KEGG" id="mgik:GO620_014565"/>
<dbReference type="InterPro" id="IPR000014">
    <property type="entry name" value="PAS"/>
</dbReference>
<evidence type="ECO:0000256" key="1">
    <source>
        <dbReference type="ARBA" id="ARBA00000085"/>
    </source>
</evidence>
<dbReference type="InterPro" id="IPR000700">
    <property type="entry name" value="PAS-assoc_C"/>
</dbReference>
<dbReference type="Pfam" id="PF02518">
    <property type="entry name" value="HATPase_c"/>
    <property type="match status" value="1"/>
</dbReference>
<evidence type="ECO:0000313" key="9">
    <source>
        <dbReference type="Proteomes" id="UP000429232"/>
    </source>
</evidence>
<gene>
    <name evidence="8" type="ORF">GO620_014565</name>
</gene>
<dbReference type="InterPro" id="IPR003594">
    <property type="entry name" value="HATPase_dom"/>
</dbReference>
<dbReference type="SMART" id="SM00387">
    <property type="entry name" value="HATPase_c"/>
    <property type="match status" value="1"/>
</dbReference>
<dbReference type="GO" id="GO:0004721">
    <property type="term" value="F:phosphoprotein phosphatase activity"/>
    <property type="evidence" value="ECO:0007669"/>
    <property type="project" value="TreeGrafter"/>
</dbReference>
<dbReference type="InterPro" id="IPR004358">
    <property type="entry name" value="Sig_transdc_His_kin-like_C"/>
</dbReference>
<evidence type="ECO:0000256" key="6">
    <source>
        <dbReference type="ARBA" id="ARBA00023012"/>
    </source>
</evidence>
<name>A0A6I4HY17_9SPHI</name>
<dbReference type="PANTHER" id="PTHR45453:SF1">
    <property type="entry name" value="PHOSPHATE REGULON SENSOR PROTEIN PHOR"/>
    <property type="match status" value="1"/>
</dbReference>
<dbReference type="AlphaFoldDB" id="A0A6I4HY17"/>
<dbReference type="Pfam" id="PF08447">
    <property type="entry name" value="PAS_3"/>
    <property type="match status" value="1"/>
</dbReference>
<dbReference type="PROSITE" id="PS50109">
    <property type="entry name" value="HIS_KIN"/>
    <property type="match status" value="1"/>
</dbReference>
<keyword evidence="6" id="KW-0902">Two-component regulatory system</keyword>
<dbReference type="Gene3D" id="3.30.450.40">
    <property type="match status" value="1"/>
</dbReference>
<evidence type="ECO:0000256" key="5">
    <source>
        <dbReference type="ARBA" id="ARBA00022777"/>
    </source>
</evidence>
<comment type="catalytic activity">
    <reaction evidence="1">
        <text>ATP + protein L-histidine = ADP + protein N-phospho-L-histidine.</text>
        <dbReference type="EC" id="2.7.13.3"/>
    </reaction>
</comment>
<reference evidence="8 9" key="1">
    <citation type="submission" date="2020-12" db="EMBL/GenBank/DDBJ databases">
        <title>HMF7856_wgs.fasta genome submission.</title>
        <authorList>
            <person name="Kang H."/>
            <person name="Kim H."/>
            <person name="Joh K."/>
        </authorList>
    </citation>
    <scope>NUCLEOTIDE SEQUENCE [LARGE SCALE GENOMIC DNA]</scope>
    <source>
        <strain evidence="8 9">HMF7856</strain>
    </source>
</reference>
<organism evidence="8 9">
    <name type="scientific">Mucilaginibacter ginkgonis</name>
    <dbReference type="NCBI Taxonomy" id="2682091"/>
    <lineage>
        <taxon>Bacteria</taxon>
        <taxon>Pseudomonadati</taxon>
        <taxon>Bacteroidota</taxon>
        <taxon>Sphingobacteriia</taxon>
        <taxon>Sphingobacteriales</taxon>
        <taxon>Sphingobacteriaceae</taxon>
        <taxon>Mucilaginibacter</taxon>
    </lineage>
</organism>
<dbReference type="SUPFAM" id="SSF55874">
    <property type="entry name" value="ATPase domain of HSP90 chaperone/DNA topoisomerase II/histidine kinase"/>
    <property type="match status" value="1"/>
</dbReference>
<keyword evidence="3" id="KW-0597">Phosphoprotein</keyword>
<keyword evidence="7" id="KW-0472">Membrane</keyword>
<sequence>MREEESIQADIEAIGRIPAINAILEVVCRVTHMGFAVVVRVTKNKWVACAVHDEINFGLEIGSELKLDTTLCHEVRQSGQPIIIADVANDKVYAKHHTPAIYGLQSYIAVPVHRKNGEFFGTLCAIDPNPANIDNSETAAMFRLYADLISFNLAADDEVLHANASLQKERSKSNELKALSANLVNVNNQLIFSNKQLQQSEARLRMLYQELEVANEEISASNEELTSSRDELQLAYENLKEVTTNLNQAIDLALIDLWAVDLTTGIIAITSRSRDLHGVRHEQEISYQESLELVSPDFRDIVDETIKKAIEEKGSFTVEYTITPKDGRKVRWLKSTGQVYTNHLGVPVKMQGLMADITEQKEDEQRKSDFIGMVSHELKTPLTSLNGYIQLLQTRTGKYADSFLDSSLDKANRQIGKMTKMINGFLNVSRFESGKIHIDHQQFDMKDLLADIEEETVPANNTHRITFHPVESTVVNGDKDKIGQVITNFISNALKYSAPATHVQVACIAVDGNVQVSVADEGMGIAQKDIDKLFDRYYRVEGHQMHTVSGFGIGLYLCAEIVERHNGKIWVESEPGKGSSFYFSLPLS</sequence>